<dbReference type="PANTHER" id="PTHR11825">
    <property type="entry name" value="SUBGROUP IIII AMINOTRANSFERASE"/>
    <property type="match status" value="1"/>
</dbReference>
<dbReference type="NCBIfam" id="NF009897">
    <property type="entry name" value="PRK13357.1"/>
    <property type="match status" value="1"/>
</dbReference>
<dbReference type="FunFam" id="3.30.470.10:FF:000002">
    <property type="entry name" value="Branched-chain-amino-acid aminotransferase"/>
    <property type="match status" value="1"/>
</dbReference>
<organism evidence="10 11">
    <name type="scientific">Skeletonema marinoi</name>
    <dbReference type="NCBI Taxonomy" id="267567"/>
    <lineage>
        <taxon>Eukaryota</taxon>
        <taxon>Sar</taxon>
        <taxon>Stramenopiles</taxon>
        <taxon>Ochrophyta</taxon>
        <taxon>Bacillariophyta</taxon>
        <taxon>Coscinodiscophyceae</taxon>
        <taxon>Thalassiosirophycidae</taxon>
        <taxon>Thalassiosirales</taxon>
        <taxon>Skeletonemataceae</taxon>
        <taxon>Skeletonema</taxon>
        <taxon>Skeletonema marinoi-dohrnii complex</taxon>
    </lineage>
</organism>
<gene>
    <name evidence="10" type="ORF">QTG54_009587</name>
</gene>
<dbReference type="PANTHER" id="PTHR11825:SF44">
    <property type="entry name" value="BRANCHED-CHAIN-AMINO-ACID AMINOTRANSFERASE"/>
    <property type="match status" value="1"/>
</dbReference>
<dbReference type="EC" id="2.6.1.42" evidence="3"/>
<dbReference type="InterPro" id="IPR033939">
    <property type="entry name" value="BCAT_family"/>
</dbReference>
<evidence type="ECO:0000256" key="5">
    <source>
        <dbReference type="ARBA" id="ARBA00022605"/>
    </source>
</evidence>
<dbReference type="CDD" id="cd01557">
    <property type="entry name" value="BCAT_beta_family"/>
    <property type="match status" value="1"/>
</dbReference>
<keyword evidence="7" id="KW-0663">Pyridoxal phosphate</keyword>
<evidence type="ECO:0000313" key="11">
    <source>
        <dbReference type="Proteomes" id="UP001224775"/>
    </source>
</evidence>
<comment type="similarity">
    <text evidence="2">Belongs to the class-IV pyridoxal-phosphate-dependent aminotransferase family.</text>
</comment>
<dbReference type="PIRSF" id="PIRSF006468">
    <property type="entry name" value="BCAT1"/>
    <property type="match status" value="1"/>
</dbReference>
<evidence type="ECO:0000256" key="2">
    <source>
        <dbReference type="ARBA" id="ARBA00009320"/>
    </source>
</evidence>
<dbReference type="InterPro" id="IPR036038">
    <property type="entry name" value="Aminotransferase-like"/>
</dbReference>
<dbReference type="SUPFAM" id="SSF56752">
    <property type="entry name" value="D-aminoacid aminotransferase-like PLP-dependent enzymes"/>
    <property type="match status" value="1"/>
</dbReference>
<evidence type="ECO:0000256" key="9">
    <source>
        <dbReference type="PIRSR" id="PIRSR006468-1"/>
    </source>
</evidence>
<dbReference type="NCBIfam" id="TIGR01123">
    <property type="entry name" value="ilvE_II"/>
    <property type="match status" value="1"/>
</dbReference>
<evidence type="ECO:0000256" key="1">
    <source>
        <dbReference type="ARBA" id="ARBA00001933"/>
    </source>
</evidence>
<evidence type="ECO:0000256" key="3">
    <source>
        <dbReference type="ARBA" id="ARBA00013053"/>
    </source>
</evidence>
<proteinExistence type="inferred from homology"/>
<dbReference type="Gene3D" id="3.20.10.10">
    <property type="entry name" value="D-amino Acid Aminotransferase, subunit A, domain 2"/>
    <property type="match status" value="1"/>
</dbReference>
<dbReference type="InterPro" id="IPR043132">
    <property type="entry name" value="BCAT-like_C"/>
</dbReference>
<keyword evidence="6 10" id="KW-0808">Transferase</keyword>
<dbReference type="GO" id="GO:0004084">
    <property type="term" value="F:branched-chain-amino-acid transaminase activity"/>
    <property type="evidence" value="ECO:0007669"/>
    <property type="project" value="UniProtKB-EC"/>
</dbReference>
<comment type="cofactor">
    <cofactor evidence="1">
        <name>pyridoxal 5'-phosphate</name>
        <dbReference type="ChEBI" id="CHEBI:597326"/>
    </cofactor>
</comment>
<dbReference type="Proteomes" id="UP001224775">
    <property type="component" value="Unassembled WGS sequence"/>
</dbReference>
<evidence type="ECO:0000256" key="8">
    <source>
        <dbReference type="ARBA" id="ARBA00023304"/>
    </source>
</evidence>
<dbReference type="Pfam" id="PF01063">
    <property type="entry name" value="Aminotran_4"/>
    <property type="match status" value="1"/>
</dbReference>
<sequence length="403" mass="44344">MMLQSSLSRCFMSTTRSTITKNKSATTTATHRSISSAQLTISSDSPNNNNNIPQNKQDLQFGKVFSSHMLQIPYKGGSGGWQSPEIVPFHDLKISPAASSLHYGLQCFEGMKAYKSVNDSNDIRLFRPQLNMKRLSNSMDRLCMPGSDFDHEELIECIAKLVRLDQDWIPTEEGYSLYIRPTVISTHPYLGVAAPDEILLYVITCPVGPYYPSGFAPVRLTADTPYVRAWPGGTGAAKVGGNYAGSMKPQTDASNRGYSQILWVFGEEEEITEVGAMNVFFFLEKEDGSKGRELVTPPLTRGDILPGVTRQSIIDLSKSWGEFDVVERSITLPEVRKAASEGRLIEAFGAGTAAVVTPISHIEHKGSDIEIPATGDLTKRFFSDLMGIQYGRIEGPEGWSVKI</sequence>
<dbReference type="FunFam" id="3.20.10.10:FF:000004">
    <property type="entry name" value="Branched-chain-amino-acid aminotransferase"/>
    <property type="match status" value="1"/>
</dbReference>
<evidence type="ECO:0000256" key="7">
    <source>
        <dbReference type="ARBA" id="ARBA00022898"/>
    </source>
</evidence>
<keyword evidence="5" id="KW-0028">Amino-acid biosynthesis</keyword>
<keyword evidence="4 10" id="KW-0032">Aminotransferase</keyword>
<dbReference type="InterPro" id="IPR005786">
    <property type="entry name" value="B_amino_transII"/>
</dbReference>
<dbReference type="InterPro" id="IPR001544">
    <property type="entry name" value="Aminotrans_IV"/>
</dbReference>
<evidence type="ECO:0000256" key="6">
    <source>
        <dbReference type="ARBA" id="ARBA00022679"/>
    </source>
</evidence>
<feature type="modified residue" description="N6-(pyridoxal phosphate)lysine" evidence="9">
    <location>
        <position position="238"/>
    </location>
</feature>
<evidence type="ECO:0000313" key="10">
    <source>
        <dbReference type="EMBL" id="KAK1739828.1"/>
    </source>
</evidence>
<keyword evidence="8" id="KW-0100">Branched-chain amino acid biosynthesis</keyword>
<comment type="caution">
    <text evidence="10">The sequence shown here is derived from an EMBL/GenBank/DDBJ whole genome shotgun (WGS) entry which is preliminary data.</text>
</comment>
<evidence type="ECO:0000256" key="4">
    <source>
        <dbReference type="ARBA" id="ARBA00022576"/>
    </source>
</evidence>
<dbReference type="GO" id="GO:0008652">
    <property type="term" value="P:amino acid biosynthetic process"/>
    <property type="evidence" value="ECO:0007669"/>
    <property type="project" value="UniProtKB-KW"/>
</dbReference>
<name>A0AAD9DBL7_9STRA</name>
<reference evidence="10" key="1">
    <citation type="submission" date="2023-06" db="EMBL/GenBank/DDBJ databases">
        <title>Survivors Of The Sea: Transcriptome response of Skeletonema marinoi to long-term dormancy.</title>
        <authorList>
            <person name="Pinder M.I.M."/>
            <person name="Kourtchenko O."/>
            <person name="Robertson E.K."/>
            <person name="Larsson T."/>
            <person name="Maumus F."/>
            <person name="Osuna-Cruz C.M."/>
            <person name="Vancaester E."/>
            <person name="Stenow R."/>
            <person name="Vandepoele K."/>
            <person name="Ploug H."/>
            <person name="Bruchert V."/>
            <person name="Godhe A."/>
            <person name="Topel M."/>
        </authorList>
    </citation>
    <scope>NUCLEOTIDE SEQUENCE</scope>
    <source>
        <strain evidence="10">R05AC</strain>
    </source>
</reference>
<protein>
    <recommendedName>
        <fullName evidence="3">branched-chain-amino-acid transaminase</fullName>
        <ecNumber evidence="3">2.6.1.42</ecNumber>
    </recommendedName>
</protein>
<accession>A0AAD9DBL7</accession>
<dbReference type="GO" id="GO:0009082">
    <property type="term" value="P:branched-chain amino acid biosynthetic process"/>
    <property type="evidence" value="ECO:0007669"/>
    <property type="project" value="UniProtKB-KW"/>
</dbReference>
<keyword evidence="11" id="KW-1185">Reference proteome</keyword>
<dbReference type="AlphaFoldDB" id="A0AAD9DBL7"/>
<dbReference type="Gene3D" id="3.30.470.10">
    <property type="match status" value="1"/>
</dbReference>
<dbReference type="EMBL" id="JATAAI010000017">
    <property type="protein sequence ID" value="KAK1739828.1"/>
    <property type="molecule type" value="Genomic_DNA"/>
</dbReference>
<dbReference type="InterPro" id="IPR043131">
    <property type="entry name" value="BCAT-like_N"/>
</dbReference>